<evidence type="ECO:0000313" key="9">
    <source>
        <dbReference type="EMBL" id="MFC0253929.1"/>
    </source>
</evidence>
<dbReference type="Pfam" id="PF06271">
    <property type="entry name" value="RDD"/>
    <property type="match status" value="1"/>
</dbReference>
<comment type="caution">
    <text evidence="9">The sequence shown here is derived from an EMBL/GenBank/DDBJ whole genome shotgun (WGS) entry which is preliminary data.</text>
</comment>
<dbReference type="RefSeq" id="WP_379681144.1">
    <property type="nucleotide sequence ID" value="NZ_JBHLWP010000017.1"/>
</dbReference>
<dbReference type="Proteomes" id="UP001589773">
    <property type="component" value="Unassembled WGS sequence"/>
</dbReference>
<dbReference type="PANTHER" id="PTHR36115:SF10">
    <property type="entry name" value="RDD DOMAIN-CONTAINING PROTEIN"/>
    <property type="match status" value="1"/>
</dbReference>
<reference evidence="9 10" key="1">
    <citation type="submission" date="2024-09" db="EMBL/GenBank/DDBJ databases">
        <authorList>
            <person name="Sun Q."/>
            <person name="Mori K."/>
        </authorList>
    </citation>
    <scope>NUCLEOTIDE SEQUENCE [LARGE SCALE GENOMIC DNA]</scope>
    <source>
        <strain evidence="9 10">CCM 7792</strain>
    </source>
</reference>
<evidence type="ECO:0000256" key="1">
    <source>
        <dbReference type="ARBA" id="ARBA00004651"/>
    </source>
</evidence>
<feature type="domain" description="RDD" evidence="8">
    <location>
        <begin position="31"/>
        <end position="179"/>
    </location>
</feature>
<keyword evidence="5 7" id="KW-0472">Membrane</keyword>
<evidence type="ECO:0000256" key="4">
    <source>
        <dbReference type="ARBA" id="ARBA00022989"/>
    </source>
</evidence>
<dbReference type="InterPro" id="IPR010432">
    <property type="entry name" value="RDD"/>
</dbReference>
<dbReference type="InterPro" id="IPR051791">
    <property type="entry name" value="Pra-immunoreactive"/>
</dbReference>
<evidence type="ECO:0000256" key="5">
    <source>
        <dbReference type="ARBA" id="ARBA00023136"/>
    </source>
</evidence>
<evidence type="ECO:0000313" key="10">
    <source>
        <dbReference type="Proteomes" id="UP001589773"/>
    </source>
</evidence>
<organism evidence="9 10">
    <name type="scientific">Massilia consociata</name>
    <dbReference type="NCBI Taxonomy" id="760117"/>
    <lineage>
        <taxon>Bacteria</taxon>
        <taxon>Pseudomonadati</taxon>
        <taxon>Pseudomonadota</taxon>
        <taxon>Betaproteobacteria</taxon>
        <taxon>Burkholderiales</taxon>
        <taxon>Oxalobacteraceae</taxon>
        <taxon>Telluria group</taxon>
        <taxon>Massilia</taxon>
    </lineage>
</organism>
<keyword evidence="4 7" id="KW-1133">Transmembrane helix</keyword>
<sequence>MQATKQATEQAPELAPKQATTQAGRPAPVATPSIRRRVTAMLYEGLLLLAVEMFAVALYMLVTWNSQHPVAKEGMKVYLLLVTAGYFMWSWIDSGHTLAMKTWRIKVVKPGCARVPFRTAALRFLLAWGWFLPALLVCWAFELHGKGQIAAAFLVGIAAWATTALFDKDRQFLHDRLAGTRLIFLPKP</sequence>
<keyword evidence="10" id="KW-1185">Reference proteome</keyword>
<accession>A0ABV6FK84</accession>
<feature type="transmembrane region" description="Helical" evidence="7">
    <location>
        <begin position="148"/>
        <end position="166"/>
    </location>
</feature>
<evidence type="ECO:0000256" key="3">
    <source>
        <dbReference type="ARBA" id="ARBA00022692"/>
    </source>
</evidence>
<comment type="subcellular location">
    <subcellularLocation>
        <location evidence="1">Cell membrane</location>
        <topology evidence="1">Multi-pass membrane protein</topology>
    </subcellularLocation>
</comment>
<name>A0ABV6FK84_9BURK</name>
<evidence type="ECO:0000256" key="7">
    <source>
        <dbReference type="SAM" id="Phobius"/>
    </source>
</evidence>
<keyword evidence="2" id="KW-1003">Cell membrane</keyword>
<dbReference type="PANTHER" id="PTHR36115">
    <property type="entry name" value="PROLINE-RICH ANTIGEN HOMOLOG-RELATED"/>
    <property type="match status" value="1"/>
</dbReference>
<feature type="region of interest" description="Disordered" evidence="6">
    <location>
        <begin position="1"/>
        <end position="28"/>
    </location>
</feature>
<evidence type="ECO:0000259" key="8">
    <source>
        <dbReference type="Pfam" id="PF06271"/>
    </source>
</evidence>
<feature type="transmembrane region" description="Helical" evidence="7">
    <location>
        <begin position="120"/>
        <end position="142"/>
    </location>
</feature>
<evidence type="ECO:0000256" key="2">
    <source>
        <dbReference type="ARBA" id="ARBA00022475"/>
    </source>
</evidence>
<dbReference type="EMBL" id="JBHLWP010000017">
    <property type="protein sequence ID" value="MFC0253929.1"/>
    <property type="molecule type" value="Genomic_DNA"/>
</dbReference>
<feature type="transmembrane region" description="Helical" evidence="7">
    <location>
        <begin position="77"/>
        <end position="99"/>
    </location>
</feature>
<protein>
    <submittedName>
        <fullName evidence="9">RDD family protein</fullName>
    </submittedName>
</protein>
<evidence type="ECO:0000256" key="6">
    <source>
        <dbReference type="SAM" id="MobiDB-lite"/>
    </source>
</evidence>
<feature type="transmembrane region" description="Helical" evidence="7">
    <location>
        <begin position="45"/>
        <end position="65"/>
    </location>
</feature>
<gene>
    <name evidence="9" type="ORF">ACFFJK_18685</name>
</gene>
<keyword evidence="3 7" id="KW-0812">Transmembrane</keyword>
<proteinExistence type="predicted"/>